<dbReference type="PANTHER" id="PTHR47165:SF4">
    <property type="entry name" value="OS03G0429900 PROTEIN"/>
    <property type="match status" value="1"/>
</dbReference>
<keyword evidence="6" id="KW-1185">Reference proteome</keyword>
<dbReference type="InterPro" id="IPR012340">
    <property type="entry name" value="NA-bd_OB-fold"/>
</dbReference>
<evidence type="ECO:0000256" key="1">
    <source>
        <dbReference type="ARBA" id="ARBA00023125"/>
    </source>
</evidence>
<reference evidence="5" key="1">
    <citation type="submission" date="2023-03" db="EMBL/GenBank/DDBJ databases">
        <authorList>
            <person name="Julca I."/>
        </authorList>
    </citation>
    <scope>NUCLEOTIDE SEQUENCE</scope>
</reference>
<evidence type="ECO:0000259" key="4">
    <source>
        <dbReference type="Pfam" id="PF16900"/>
    </source>
</evidence>
<dbReference type="Pfam" id="PF16900">
    <property type="entry name" value="REPA_OB_2"/>
    <property type="match status" value="1"/>
</dbReference>
<dbReference type="Proteomes" id="UP001161247">
    <property type="component" value="Chromosome 2"/>
</dbReference>
<proteinExistence type="predicted"/>
<dbReference type="GO" id="GO:0003677">
    <property type="term" value="F:DNA binding"/>
    <property type="evidence" value="ECO:0007669"/>
    <property type="project" value="UniProtKB-KW"/>
</dbReference>
<feature type="region of interest" description="Disordered" evidence="2">
    <location>
        <begin position="246"/>
        <end position="305"/>
    </location>
</feature>
<dbReference type="InterPro" id="IPR031657">
    <property type="entry name" value="REPA_OB_2"/>
</dbReference>
<dbReference type="InterPro" id="IPR013955">
    <property type="entry name" value="Rep_factor-A_C"/>
</dbReference>
<dbReference type="EMBL" id="OX459119">
    <property type="protein sequence ID" value="CAI9094554.1"/>
    <property type="molecule type" value="Genomic_DNA"/>
</dbReference>
<sequence length="305" mass="34893">MEVAEPTNTVLVDYNYTTFDELAKFINKKNATVDVLGVVIEAFPLRSISKDNKEQTVQKYLLLNENMKVISLSLWNEFVDAVGPRIEHEVINHPVVICHRVNVSYFKGIALANKYDSMILVNPPIDEALQLVTWVQVFLSFKNIPQRYWYKACRKCYTATDMPLGEEYTCNGCGKPQEAQARCRFDIDLNDQSGTITGSAYAELPEEILELPADVLRNYSFEEINTHLSKVHKKFAEKPFIVQLKPSRKKRSGQKRRYDIVQYSEVPEGTELFQPNEIPASSEVKKDPSDEETSTTSPHENKSME</sequence>
<keyword evidence="1" id="KW-0238">DNA-binding</keyword>
<dbReference type="PANTHER" id="PTHR47165">
    <property type="entry name" value="OS03G0429900 PROTEIN"/>
    <property type="match status" value="1"/>
</dbReference>
<organism evidence="5 6">
    <name type="scientific">Oldenlandia corymbosa var. corymbosa</name>
    <dbReference type="NCBI Taxonomy" id="529605"/>
    <lineage>
        <taxon>Eukaryota</taxon>
        <taxon>Viridiplantae</taxon>
        <taxon>Streptophyta</taxon>
        <taxon>Embryophyta</taxon>
        <taxon>Tracheophyta</taxon>
        <taxon>Spermatophyta</taxon>
        <taxon>Magnoliopsida</taxon>
        <taxon>eudicotyledons</taxon>
        <taxon>Gunneridae</taxon>
        <taxon>Pentapetalae</taxon>
        <taxon>asterids</taxon>
        <taxon>lamiids</taxon>
        <taxon>Gentianales</taxon>
        <taxon>Rubiaceae</taxon>
        <taxon>Rubioideae</taxon>
        <taxon>Spermacoceae</taxon>
        <taxon>Hedyotis-Oldenlandia complex</taxon>
        <taxon>Oldenlandia</taxon>
    </lineage>
</organism>
<name>A0AAV1CIS9_OLDCO</name>
<dbReference type="Pfam" id="PF08646">
    <property type="entry name" value="Rep_fac-A_C"/>
    <property type="match status" value="1"/>
</dbReference>
<feature type="compositionally biased region" description="Basic residues" evidence="2">
    <location>
        <begin position="246"/>
        <end position="255"/>
    </location>
</feature>
<dbReference type="AlphaFoldDB" id="A0AAV1CIS9"/>
<evidence type="ECO:0000256" key="2">
    <source>
        <dbReference type="SAM" id="MobiDB-lite"/>
    </source>
</evidence>
<accession>A0AAV1CIS9</accession>
<feature type="domain" description="Replication protein A OB" evidence="4">
    <location>
        <begin position="28"/>
        <end position="120"/>
    </location>
</feature>
<dbReference type="Gene3D" id="2.40.50.140">
    <property type="entry name" value="Nucleic acid-binding proteins"/>
    <property type="match status" value="2"/>
</dbReference>
<gene>
    <name evidence="5" type="ORF">OLC1_LOCUS5695</name>
</gene>
<evidence type="ECO:0000259" key="3">
    <source>
        <dbReference type="Pfam" id="PF08646"/>
    </source>
</evidence>
<feature type="domain" description="Replication factor A C-terminal" evidence="3">
    <location>
        <begin position="146"/>
        <end position="266"/>
    </location>
</feature>
<dbReference type="SUPFAM" id="SSF50249">
    <property type="entry name" value="Nucleic acid-binding proteins"/>
    <property type="match status" value="2"/>
</dbReference>
<evidence type="ECO:0000313" key="6">
    <source>
        <dbReference type="Proteomes" id="UP001161247"/>
    </source>
</evidence>
<protein>
    <submittedName>
        <fullName evidence="5">OLC1v1030314C1</fullName>
    </submittedName>
</protein>
<evidence type="ECO:0000313" key="5">
    <source>
        <dbReference type="EMBL" id="CAI9094554.1"/>
    </source>
</evidence>